<evidence type="ECO:0000256" key="1">
    <source>
        <dbReference type="ARBA" id="ARBA00009776"/>
    </source>
</evidence>
<evidence type="ECO:0000256" key="3">
    <source>
        <dbReference type="ARBA" id="ARBA00017144"/>
    </source>
</evidence>
<dbReference type="GO" id="GO:0006227">
    <property type="term" value="P:dUDP biosynthetic process"/>
    <property type="evidence" value="ECO:0007669"/>
    <property type="project" value="TreeGrafter"/>
</dbReference>
<evidence type="ECO:0000256" key="11">
    <source>
        <dbReference type="HAMAP-Rule" id="MF_00165"/>
    </source>
</evidence>
<dbReference type="GO" id="GO:0006235">
    <property type="term" value="P:dTTP biosynthetic process"/>
    <property type="evidence" value="ECO:0007669"/>
    <property type="project" value="UniProtKB-UniRule"/>
</dbReference>
<organism evidence="13">
    <name type="scientific">Mycoplasmopsis californica HAZ160_1</name>
    <dbReference type="NCBI Taxonomy" id="1397850"/>
    <lineage>
        <taxon>Bacteria</taxon>
        <taxon>Bacillati</taxon>
        <taxon>Mycoplasmatota</taxon>
        <taxon>Mycoplasmoidales</taxon>
        <taxon>Metamycoplasmataceae</taxon>
        <taxon>Mycoplasmopsis</taxon>
    </lineage>
</organism>
<dbReference type="NCBIfam" id="TIGR00041">
    <property type="entry name" value="DTMP_kinase"/>
    <property type="match status" value="1"/>
</dbReference>
<evidence type="ECO:0000313" key="13">
    <source>
        <dbReference type="EMBL" id="BAP00804.1"/>
    </source>
</evidence>
<dbReference type="HAMAP" id="MF_00165">
    <property type="entry name" value="Thymidylate_kinase"/>
    <property type="match status" value="1"/>
</dbReference>
<comment type="function">
    <text evidence="10 11">Phosphorylation of dTMP to form dTDP in both de novo and salvage pathways of dTTP synthesis.</text>
</comment>
<dbReference type="Pfam" id="PF02223">
    <property type="entry name" value="Thymidylate_kin"/>
    <property type="match status" value="1"/>
</dbReference>
<dbReference type="PANTHER" id="PTHR10344:SF4">
    <property type="entry name" value="UMP-CMP KINASE 2, MITOCHONDRIAL"/>
    <property type="match status" value="1"/>
</dbReference>
<accession>A0AAT9F7D9</accession>
<reference evidence="13" key="1">
    <citation type="journal article" date="2014" name="Appl. Environ. Microbiol.">
        <title>Molecular Epidemiology of Cases of Mycoplasma californicum Infection in Japan.</title>
        <authorList>
            <person name="Hata E."/>
            <person name="Suzuki K."/>
            <person name="Hanyu H."/>
            <person name="Itoh M."/>
            <person name="Higuchi H."/>
            <person name="Kobayashi H."/>
        </authorList>
    </citation>
    <scope>NUCLEOTIDE SEQUENCE</scope>
    <source>
        <strain evidence="13">HAZ160_1</strain>
    </source>
</reference>
<dbReference type="GO" id="GO:0005524">
    <property type="term" value="F:ATP binding"/>
    <property type="evidence" value="ECO:0007669"/>
    <property type="project" value="UniProtKB-UniRule"/>
</dbReference>
<reference evidence="13" key="2">
    <citation type="journal article" date="2014" name="Genome Announc.">
        <title>Complete Genome Sequence of Mycoplasma californicum Strain HAZ160_1 from Bovine Mastitic Milk in Japan.</title>
        <authorList>
            <person name="Hata E."/>
            <person name="Murakami K."/>
        </authorList>
    </citation>
    <scope>NUCLEOTIDE SEQUENCE</scope>
    <source>
        <strain evidence="13">HAZ160_1</strain>
    </source>
</reference>
<protein>
    <recommendedName>
        <fullName evidence="3 11">Thymidylate kinase</fullName>
        <ecNumber evidence="2 11">2.7.4.9</ecNumber>
    </recommendedName>
    <alternativeName>
        <fullName evidence="11">dTMP kinase</fullName>
    </alternativeName>
</protein>
<dbReference type="AlphaFoldDB" id="A0AAT9F7D9"/>
<dbReference type="EMBL" id="AP013353">
    <property type="protein sequence ID" value="BAP00804.1"/>
    <property type="molecule type" value="Genomic_DNA"/>
</dbReference>
<dbReference type="KEGG" id="mcm:MCAL160_0054"/>
<dbReference type="InterPro" id="IPR018094">
    <property type="entry name" value="Thymidylate_kinase"/>
</dbReference>
<evidence type="ECO:0000256" key="4">
    <source>
        <dbReference type="ARBA" id="ARBA00022679"/>
    </source>
</evidence>
<comment type="similarity">
    <text evidence="1 11">Belongs to the thymidylate kinase family.</text>
</comment>
<reference evidence="13" key="4">
    <citation type="submission" date="2024-06" db="EMBL/GenBank/DDBJ databases">
        <authorList>
            <consortium name="Mycoplasma californicum genome sequencing consortium"/>
            <person name="Hata E."/>
            <person name="Tanaka K."/>
            <person name="Tamamura Y."/>
        </authorList>
    </citation>
    <scope>NUCLEOTIDE SEQUENCE</scope>
    <source>
        <strain evidence="13">HAZ160_1</strain>
    </source>
</reference>
<dbReference type="InterPro" id="IPR039430">
    <property type="entry name" value="Thymidylate_kin-like_dom"/>
</dbReference>
<feature type="domain" description="Thymidylate kinase-like" evidence="12">
    <location>
        <begin position="36"/>
        <end position="231"/>
    </location>
</feature>
<evidence type="ECO:0000256" key="2">
    <source>
        <dbReference type="ARBA" id="ARBA00012980"/>
    </source>
</evidence>
<comment type="catalytic activity">
    <reaction evidence="9 11">
        <text>dTMP + ATP = dTDP + ADP</text>
        <dbReference type="Rhea" id="RHEA:13517"/>
        <dbReference type="ChEBI" id="CHEBI:30616"/>
        <dbReference type="ChEBI" id="CHEBI:58369"/>
        <dbReference type="ChEBI" id="CHEBI:63528"/>
        <dbReference type="ChEBI" id="CHEBI:456216"/>
        <dbReference type="EC" id="2.7.4.9"/>
    </reaction>
</comment>
<feature type="binding site" evidence="11">
    <location>
        <begin position="38"/>
        <end position="45"/>
    </location>
    <ligand>
        <name>ATP</name>
        <dbReference type="ChEBI" id="CHEBI:30616"/>
    </ligand>
</feature>
<evidence type="ECO:0000259" key="12">
    <source>
        <dbReference type="Pfam" id="PF02223"/>
    </source>
</evidence>
<dbReference type="GO" id="GO:0006233">
    <property type="term" value="P:dTDP biosynthetic process"/>
    <property type="evidence" value="ECO:0007669"/>
    <property type="project" value="InterPro"/>
</dbReference>
<proteinExistence type="inferred from homology"/>
<dbReference type="Gene3D" id="3.40.50.300">
    <property type="entry name" value="P-loop containing nucleotide triphosphate hydrolases"/>
    <property type="match status" value="1"/>
</dbReference>
<sequence length="249" mass="28905">MLLVCQWVQVLNTLILSQLSKQSIIVNNGVYMFITFEGPDASGKTTIINKLVEYFHLQFPKLQYITTREPGGKHLVEAEKIRDLILDKNSILSPISEALLYTTSRRIHLERVIWPALKENKLVLCDRYVDSFYAYQGYARNLGIPYVKALTGLVIENTMPDITIFLKITPKQSKERMNSLRLIENHDRLDAETDLFRQKVYDGYLKIIEEEPERFIVIDASKEIGDVLDEIISKLMLHPRFLTWISENN</sequence>
<dbReference type="GO" id="GO:0005829">
    <property type="term" value="C:cytosol"/>
    <property type="evidence" value="ECO:0007669"/>
    <property type="project" value="TreeGrafter"/>
</dbReference>
<dbReference type="EC" id="2.7.4.9" evidence="2 11"/>
<evidence type="ECO:0000256" key="7">
    <source>
        <dbReference type="ARBA" id="ARBA00022777"/>
    </source>
</evidence>
<name>A0AAT9F7D9_9BACT</name>
<dbReference type="CDD" id="cd01672">
    <property type="entry name" value="TMPK"/>
    <property type="match status" value="1"/>
</dbReference>
<evidence type="ECO:0000256" key="9">
    <source>
        <dbReference type="ARBA" id="ARBA00048743"/>
    </source>
</evidence>
<dbReference type="GO" id="GO:0004798">
    <property type="term" value="F:dTMP kinase activity"/>
    <property type="evidence" value="ECO:0007669"/>
    <property type="project" value="UniProtKB-UniRule"/>
</dbReference>
<dbReference type="FunFam" id="3.40.50.300:FF:000225">
    <property type="entry name" value="Thymidylate kinase"/>
    <property type="match status" value="1"/>
</dbReference>
<gene>
    <name evidence="11 13" type="primary">tmk</name>
    <name evidence="13" type="ORF">MCAL160_0054</name>
</gene>
<evidence type="ECO:0000256" key="10">
    <source>
        <dbReference type="ARBA" id="ARBA00057735"/>
    </source>
</evidence>
<keyword evidence="8 11" id="KW-0067">ATP-binding</keyword>
<dbReference type="PANTHER" id="PTHR10344">
    <property type="entry name" value="THYMIDYLATE KINASE"/>
    <property type="match status" value="1"/>
</dbReference>
<keyword evidence="5 11" id="KW-0545">Nucleotide biosynthesis</keyword>
<reference evidence="13" key="3">
    <citation type="journal article" date="2019" name="Vet. Microbiol.">
        <title>Mutations associated with change of susceptibility to lincosamides and/or macrolides in field and laboratory-derived Mycoplasma californicum strains in Japan, and development of a rapid detection method for these mutations.</title>
        <authorList>
            <person name="Hata E."/>
            <person name="Nagai K."/>
            <person name="Murakami K."/>
        </authorList>
    </citation>
    <scope>NUCLEOTIDE SEQUENCE</scope>
    <source>
        <strain evidence="13">HAZ160_1</strain>
    </source>
</reference>
<evidence type="ECO:0000256" key="5">
    <source>
        <dbReference type="ARBA" id="ARBA00022727"/>
    </source>
</evidence>
<keyword evidence="6 11" id="KW-0547">Nucleotide-binding</keyword>
<dbReference type="InterPro" id="IPR027417">
    <property type="entry name" value="P-loop_NTPase"/>
</dbReference>
<dbReference type="SUPFAM" id="SSF52540">
    <property type="entry name" value="P-loop containing nucleoside triphosphate hydrolases"/>
    <property type="match status" value="1"/>
</dbReference>
<keyword evidence="4 11" id="KW-0808">Transferase</keyword>
<evidence type="ECO:0000256" key="8">
    <source>
        <dbReference type="ARBA" id="ARBA00022840"/>
    </source>
</evidence>
<keyword evidence="7 11" id="KW-0418">Kinase</keyword>
<evidence type="ECO:0000256" key="6">
    <source>
        <dbReference type="ARBA" id="ARBA00022741"/>
    </source>
</evidence>